<dbReference type="Gene3D" id="2.130.10.30">
    <property type="entry name" value="Regulator of chromosome condensation 1/beta-lactamase-inhibitor protein II"/>
    <property type="match status" value="1"/>
</dbReference>
<dbReference type="Gene3D" id="1.20.58.530">
    <property type="match status" value="1"/>
</dbReference>
<evidence type="ECO:0000313" key="4">
    <source>
        <dbReference type="EMBL" id="KAK1444673.1"/>
    </source>
</evidence>
<feature type="repeat" description="RCC1" evidence="2">
    <location>
        <begin position="1276"/>
        <end position="1325"/>
    </location>
</feature>
<sequence>MEFHRTVHTGQEQHTSFEEGDLSDCTATTVDGGNDVGCNIKDFYYVDDLSIKNAAEHLFQRHIEDKPFTYFGNVLFYLMPPKRRDIQKESATYLYGENDSEPHLCTLINEILHSVGSAQKKTEVRVVKFKKEAPEYVRSITKSCAENLDLSPTHDNYNVFVYGDGTYGQHTVAAHAAVYAAQCANVIGLESSGIMSENVAAVNELMELFNDFSSYGRDVCNLQVTYKLNFGTGNQLDSINIIPNLATDMSCLVVSHVQRVVLQEKKKVPILKGAVLRPPSIFYAFLYSRMHGKYKRWCSGCRISSKDASMLLEMLPPHEVEDADQQIATFDRAVKLMLRIGFSGEEVIHIVQMLAVILLLDLYNILWARGARNDDGPDEDIDEKHGGVSIDEVIKLNPKSVFTFAAEIMDIALLRAPAKSLSSNDLLFKLDILGAKNQARFSFLPSAFFLRIKHLLYRKSNAFLVLKFGSTTATSIAIHCNAGNFPQSLKVDTHGDVEMAKRSAEEVFVHMFIKSIGSIYCGEDFTDRNVDTVNMLMGESGLLAKIAIASQDAQAGTSKTNAWPDERSFLVQHSCQDVTYDLKAVIDNEARVFSVPKDIVRLLKYSKNNFILNLFFSKTALKPTLGPCETSLSYITFLKDFMGCHGNSYYVVCTSPSSARKLYTKHAKRRSVRVHRSSKKNDESQEKAPQLNVCDILEIALNNNMPLLEMCILHRDSSTTSLDLQSAVRTFMPLAYVALPSRLHCMLPAVDAKAAARLLFHALRVPETKYKISGNTLILPKTLSVKLVAGASDYVSRTTNSIRFIQSWWVGYRILQLKKTLRLTLVRMQSRIRCILFQDNIAALSKAHNFSISFIGLCLTIYHLNMTLLSSSHKTLQLLHSMEKRYHEKEFHFIQYAAATYIQSFWRGVVARRKYAKMRHQRFQEFAVMLVQATIRRFLATASIVRKRPERELAATFIQAAYRGYRVRCQYETLCGMKLALLSIIRKGSRLIGLAEQIKFVKERKKHNTVTMQMKKLIIMQTNLPPGFVKAQNLFRMHFVRKQYVHLHSAVEKVQALALTKLARLEYLEKVKAAQVIQNWWRSVHNPDVAKLTGNALYYLNIRESRTVEVLKGLCSSLKVIIFHFNLYHDIRRIYPRSWAMEPIDVLNHLVQVQKSILVDVNDEPLIITGIEFAVGAYHSLMLLRLSNGASSVYTWGKPTALEGRMNNHDVGGNASKQGGNDADNAAPVAKRLDFYKSDVVEGSGAIHPKLSPLPRIEVSSIACGNDFSVALSKCGKVFTWGNNSEGQCGHGHRLVYVWSPTVLRLYGATNVSCGESHSIVRLSVDEYYAFGKIANEVLYTPQDIKSCHEPVRHQKIEGIACGGYLTLLYTTQLNYVLHVIGNFHSFKDLYNLRGTIKAICTNGFAIFALVEQEVENNNGIVSLQQRLYAWGYMRCVSKHFKESLPNTALLVNAFCERFENQEKPEPKRSMLRVDSQLAKSTFVPRPTEVAFYKKVVDIKCDHHQLIIVGKDGVVFGAKVFEIILESSSDIRDSDEYWISINPSATDITLDPALYQFTEMERASGTINVAYNRLASSICYASQ</sequence>
<dbReference type="PANTHER" id="PTHR22870">
    <property type="entry name" value="REGULATOR OF CHROMOSOME CONDENSATION"/>
    <property type="match status" value="1"/>
</dbReference>
<dbReference type="InterPro" id="IPR000048">
    <property type="entry name" value="IQ_motif_EF-hand-BS"/>
</dbReference>
<comment type="caution">
    <text evidence="4">The sequence shown here is derived from an EMBL/GenBank/DDBJ whole genome shotgun (WGS) entry which is preliminary data.</text>
</comment>
<name>A0AAD8UVN4_BABGI</name>
<organism evidence="4 5">
    <name type="scientific">Babesia gibsoni</name>
    <dbReference type="NCBI Taxonomy" id="33632"/>
    <lineage>
        <taxon>Eukaryota</taxon>
        <taxon>Sar</taxon>
        <taxon>Alveolata</taxon>
        <taxon>Apicomplexa</taxon>
        <taxon>Aconoidasida</taxon>
        <taxon>Piroplasmida</taxon>
        <taxon>Babesiidae</taxon>
        <taxon>Babesia</taxon>
    </lineage>
</organism>
<reference evidence="4" key="1">
    <citation type="submission" date="2023-08" db="EMBL/GenBank/DDBJ databases">
        <title>Draft sequence of the Babesia gibsoni genome.</title>
        <authorList>
            <person name="Yamagishi J.Y."/>
            <person name="Xuan X.X."/>
        </authorList>
    </citation>
    <scope>NUCLEOTIDE SEQUENCE</scope>
    <source>
        <strain evidence="4">Azabu</strain>
    </source>
</reference>
<gene>
    <name evidence="4" type="ORF">BgAZ_105790</name>
</gene>
<dbReference type="EMBL" id="JAVEPI010000001">
    <property type="protein sequence ID" value="KAK1444673.1"/>
    <property type="molecule type" value="Genomic_DNA"/>
</dbReference>
<dbReference type="InterPro" id="IPR051210">
    <property type="entry name" value="Ub_ligase/GEF_domain"/>
</dbReference>
<proteinExistence type="predicted"/>
<keyword evidence="1" id="KW-0677">Repeat</keyword>
<feature type="region of interest" description="Disordered" evidence="3">
    <location>
        <begin position="1"/>
        <end position="20"/>
    </location>
</feature>
<dbReference type="SUPFAM" id="SSF50985">
    <property type="entry name" value="RCC1/BLIP-II"/>
    <property type="match status" value="1"/>
</dbReference>
<dbReference type="SMART" id="SM00015">
    <property type="entry name" value="IQ"/>
    <property type="match status" value="4"/>
</dbReference>
<dbReference type="PROSITE" id="PS50012">
    <property type="entry name" value="RCC1_3"/>
    <property type="match status" value="1"/>
</dbReference>
<evidence type="ECO:0000313" key="5">
    <source>
        <dbReference type="Proteomes" id="UP001230268"/>
    </source>
</evidence>
<keyword evidence="5" id="KW-1185">Reference proteome</keyword>
<dbReference type="PROSITE" id="PS50096">
    <property type="entry name" value="IQ"/>
    <property type="match status" value="3"/>
</dbReference>
<evidence type="ECO:0000256" key="2">
    <source>
        <dbReference type="PROSITE-ProRule" id="PRU00235"/>
    </source>
</evidence>
<dbReference type="Proteomes" id="UP001230268">
    <property type="component" value="Unassembled WGS sequence"/>
</dbReference>
<dbReference type="Pfam" id="PF00415">
    <property type="entry name" value="RCC1"/>
    <property type="match status" value="1"/>
</dbReference>
<dbReference type="InterPro" id="IPR027417">
    <property type="entry name" value="P-loop_NTPase"/>
</dbReference>
<dbReference type="SUPFAM" id="SSF52540">
    <property type="entry name" value="P-loop containing nucleoside triphosphate hydrolases"/>
    <property type="match status" value="1"/>
</dbReference>
<dbReference type="PANTHER" id="PTHR22870:SF408">
    <property type="entry name" value="OS09G0560450 PROTEIN"/>
    <property type="match status" value="1"/>
</dbReference>
<accession>A0AAD8UVN4</accession>
<evidence type="ECO:0000256" key="3">
    <source>
        <dbReference type="SAM" id="MobiDB-lite"/>
    </source>
</evidence>
<dbReference type="InterPro" id="IPR000408">
    <property type="entry name" value="Reg_chr_condens"/>
</dbReference>
<evidence type="ECO:0000256" key="1">
    <source>
        <dbReference type="ARBA" id="ARBA00022737"/>
    </source>
</evidence>
<protein>
    <submittedName>
        <fullName evidence="4">Uncharacterized protein</fullName>
    </submittedName>
</protein>
<dbReference type="Gene3D" id="1.20.5.190">
    <property type="match status" value="1"/>
</dbReference>
<dbReference type="CDD" id="cd23767">
    <property type="entry name" value="IQCD"/>
    <property type="match status" value="2"/>
</dbReference>
<dbReference type="Pfam" id="PF00612">
    <property type="entry name" value="IQ"/>
    <property type="match status" value="2"/>
</dbReference>
<dbReference type="InterPro" id="IPR009091">
    <property type="entry name" value="RCC1/BLIP-II"/>
</dbReference>